<dbReference type="PRINTS" id="PR01837">
    <property type="entry name" value="MGTCSAPBPROT"/>
</dbReference>
<evidence type="ECO:0000313" key="9">
    <source>
        <dbReference type="EMBL" id="HJD33523.1"/>
    </source>
</evidence>
<protein>
    <submittedName>
        <fullName evidence="9">MgtC/SapB family protein</fullName>
    </submittedName>
</protein>
<feature type="transmembrane region" description="Helical" evidence="7">
    <location>
        <begin position="20"/>
        <end position="40"/>
    </location>
</feature>
<evidence type="ECO:0000256" key="3">
    <source>
        <dbReference type="ARBA" id="ARBA00022475"/>
    </source>
</evidence>
<keyword evidence="6 7" id="KW-0472">Membrane</keyword>
<accession>A0A9D2U2P8</accession>
<dbReference type="InterPro" id="IPR049177">
    <property type="entry name" value="MgtC_SapB_SrpB_YhiD_N"/>
</dbReference>
<proteinExistence type="inferred from homology"/>
<dbReference type="Pfam" id="PF02308">
    <property type="entry name" value="MgtC"/>
    <property type="match status" value="1"/>
</dbReference>
<sequence length="192" mass="20873">MDPPSAAAAAELAVYLEEFNVLSVTLRILLATLCGGVLGIERGKANQAAGMRTHILVCLGATLIMLTGEYMFHKFSAGDPARLGAQVVSGIAATAVVYVVVSRFKLISDHFTHNNLWMRIYVEFHDPSCLETICNILQSCGVQVGEVTMNNPGNSGNYNAIILLKNLDNKSSSQIEEFLEHVTEIDTLKFLN</sequence>
<dbReference type="AlphaFoldDB" id="A0A9D2U2P8"/>
<feature type="transmembrane region" description="Helical" evidence="7">
    <location>
        <begin position="83"/>
        <end position="101"/>
    </location>
</feature>
<comment type="subcellular location">
    <subcellularLocation>
        <location evidence="1">Cell membrane</location>
        <topology evidence="1">Multi-pass membrane protein</topology>
    </subcellularLocation>
</comment>
<reference evidence="9" key="2">
    <citation type="submission" date="2021-04" db="EMBL/GenBank/DDBJ databases">
        <authorList>
            <person name="Gilroy R."/>
        </authorList>
    </citation>
    <scope>NUCLEOTIDE SEQUENCE</scope>
    <source>
        <strain evidence="9">ChiGjej3B3-11674</strain>
    </source>
</reference>
<evidence type="ECO:0000256" key="5">
    <source>
        <dbReference type="ARBA" id="ARBA00022989"/>
    </source>
</evidence>
<evidence type="ECO:0000256" key="1">
    <source>
        <dbReference type="ARBA" id="ARBA00004651"/>
    </source>
</evidence>
<keyword evidence="5 7" id="KW-1133">Transmembrane helix</keyword>
<feature type="domain" description="MgtC/SapB/SrpB/YhiD N-terminal" evidence="8">
    <location>
        <begin position="28"/>
        <end position="117"/>
    </location>
</feature>
<keyword evidence="3" id="KW-1003">Cell membrane</keyword>
<dbReference type="PANTHER" id="PTHR33778:SF1">
    <property type="entry name" value="MAGNESIUM TRANSPORTER YHID-RELATED"/>
    <property type="match status" value="1"/>
</dbReference>
<dbReference type="PANTHER" id="PTHR33778">
    <property type="entry name" value="PROTEIN MGTC"/>
    <property type="match status" value="1"/>
</dbReference>
<evidence type="ECO:0000259" key="8">
    <source>
        <dbReference type="Pfam" id="PF02308"/>
    </source>
</evidence>
<gene>
    <name evidence="9" type="ORF">H9911_03140</name>
</gene>
<evidence type="ECO:0000256" key="7">
    <source>
        <dbReference type="SAM" id="Phobius"/>
    </source>
</evidence>
<evidence type="ECO:0000256" key="2">
    <source>
        <dbReference type="ARBA" id="ARBA00009298"/>
    </source>
</evidence>
<reference evidence="9" key="1">
    <citation type="journal article" date="2021" name="PeerJ">
        <title>Extensive microbial diversity within the chicken gut microbiome revealed by metagenomics and culture.</title>
        <authorList>
            <person name="Gilroy R."/>
            <person name="Ravi A."/>
            <person name="Getino M."/>
            <person name="Pursley I."/>
            <person name="Horton D.L."/>
            <person name="Alikhan N.F."/>
            <person name="Baker D."/>
            <person name="Gharbi K."/>
            <person name="Hall N."/>
            <person name="Watson M."/>
            <person name="Adriaenssens E.M."/>
            <person name="Foster-Nyarko E."/>
            <person name="Jarju S."/>
            <person name="Secka A."/>
            <person name="Antonio M."/>
            <person name="Oren A."/>
            <person name="Chaudhuri R.R."/>
            <person name="La Ragione R."/>
            <person name="Hildebrand F."/>
            <person name="Pallen M.J."/>
        </authorList>
    </citation>
    <scope>NUCLEOTIDE SEQUENCE</scope>
    <source>
        <strain evidence="9">ChiGjej3B3-11674</strain>
    </source>
</reference>
<evidence type="ECO:0000313" key="10">
    <source>
        <dbReference type="Proteomes" id="UP000823897"/>
    </source>
</evidence>
<evidence type="ECO:0000256" key="6">
    <source>
        <dbReference type="ARBA" id="ARBA00023136"/>
    </source>
</evidence>
<dbReference type="EMBL" id="DWUV01000059">
    <property type="protein sequence ID" value="HJD33523.1"/>
    <property type="molecule type" value="Genomic_DNA"/>
</dbReference>
<name>A0A9D2U2P8_9FIRM</name>
<comment type="caution">
    <text evidence="9">The sequence shown here is derived from an EMBL/GenBank/DDBJ whole genome shotgun (WGS) entry which is preliminary data.</text>
</comment>
<organism evidence="9 10">
    <name type="scientific">Candidatus Mediterraneibacter tabaqchaliae</name>
    <dbReference type="NCBI Taxonomy" id="2838689"/>
    <lineage>
        <taxon>Bacteria</taxon>
        <taxon>Bacillati</taxon>
        <taxon>Bacillota</taxon>
        <taxon>Clostridia</taxon>
        <taxon>Lachnospirales</taxon>
        <taxon>Lachnospiraceae</taxon>
        <taxon>Mediterraneibacter</taxon>
    </lineage>
</organism>
<dbReference type="Proteomes" id="UP000823897">
    <property type="component" value="Unassembled WGS sequence"/>
</dbReference>
<dbReference type="GO" id="GO:0005886">
    <property type="term" value="C:plasma membrane"/>
    <property type="evidence" value="ECO:0007669"/>
    <property type="project" value="UniProtKB-SubCell"/>
</dbReference>
<evidence type="ECO:0000256" key="4">
    <source>
        <dbReference type="ARBA" id="ARBA00022692"/>
    </source>
</evidence>
<dbReference type="InterPro" id="IPR003416">
    <property type="entry name" value="MgtC/SapB/SrpB/YhiD_fam"/>
</dbReference>
<feature type="transmembrane region" description="Helical" evidence="7">
    <location>
        <begin position="52"/>
        <end position="71"/>
    </location>
</feature>
<comment type="similarity">
    <text evidence="2">Belongs to the MgtC/SapB family.</text>
</comment>
<keyword evidence="4 7" id="KW-0812">Transmembrane</keyword>